<organism evidence="2 3">
    <name type="scientific">Nonomuraea ferruginea</name>
    <dbReference type="NCBI Taxonomy" id="46174"/>
    <lineage>
        <taxon>Bacteria</taxon>
        <taxon>Bacillati</taxon>
        <taxon>Actinomycetota</taxon>
        <taxon>Actinomycetes</taxon>
        <taxon>Streptosporangiales</taxon>
        <taxon>Streptosporangiaceae</taxon>
        <taxon>Nonomuraea</taxon>
    </lineage>
</organism>
<feature type="domain" description="Abortive phage infection protein C-terminal" evidence="1">
    <location>
        <begin position="255"/>
        <end position="500"/>
    </location>
</feature>
<keyword evidence="3" id="KW-1185">Reference proteome</keyword>
<evidence type="ECO:0000313" key="2">
    <source>
        <dbReference type="EMBL" id="MDA0639850.1"/>
    </source>
</evidence>
<dbReference type="Proteomes" id="UP001212498">
    <property type="component" value="Unassembled WGS sequence"/>
</dbReference>
<name>A0ABT4SS33_9ACTN</name>
<sequence>MIDGLVKGFRASNEIGDLSSSDVFELFAASLVLGDQLVSQVELTDLLLDKHTIGLDVVAIEVNGQLVWDRDDVDDVCDGAAHIEVSIHTLQAKQSEHINSTDILALGEAVKRFLQKEDLADSPKLESLSEALHHLFSTHAQKLRSQPSVHMSFVTTAPQKTITDKTVTQRLESAKELVKSVGFVGEVTARCFGADDLHDLHVRQFHANKVDLLIPKSVSLPAMPGIKQAFVGLISVAELLKMICRPDGSLDEQVFFDNVRGFQGDANPVNRKIVETLGSDARSLLPVLNNGVTVVAQSYTPLPADHFLVEGYQIVNGCQTSHCAYIAKDELGADAENVFVPLRLVITDDDDVAISIIRATNSQTEVKEDDLVALSKFQKRLEEFYRMDSAEIGLTYERRAGQFYGLTVTKTRLVSVADQLKSVSAMLLNRPHLASRYPSKLYAEAGDSVFRDEHKILPYVVAAYAAYRLENAFRGGLDSRFKVIRYHILMVVAYQILGEPPAQLHTPTSEKQANKIIAELRAPQHVELFKRAAEFIETSAGGSIPTRDRLKRPGFTTELIQRLKDEAANGD</sequence>
<reference evidence="2 3" key="1">
    <citation type="submission" date="2022-11" db="EMBL/GenBank/DDBJ databases">
        <title>Nonomuraea corallina sp. nov., a new species of the genus Nonomuraea isolated from sea side sediment in Thai sea.</title>
        <authorList>
            <person name="Ngamcharungchit C."/>
            <person name="Matsumoto A."/>
            <person name="Suriyachadkun C."/>
            <person name="Panbangred W."/>
            <person name="Inahashi Y."/>
            <person name="Intra B."/>
        </authorList>
    </citation>
    <scope>NUCLEOTIDE SEQUENCE [LARGE SCALE GENOMIC DNA]</scope>
    <source>
        <strain evidence="2 3">DSM 43553</strain>
    </source>
</reference>
<evidence type="ECO:0000259" key="1">
    <source>
        <dbReference type="Pfam" id="PF10592"/>
    </source>
</evidence>
<dbReference type="EMBL" id="JAPNUD010000007">
    <property type="protein sequence ID" value="MDA0639850.1"/>
    <property type="molecule type" value="Genomic_DNA"/>
</dbReference>
<dbReference type="Pfam" id="PF10592">
    <property type="entry name" value="AIPR"/>
    <property type="match status" value="1"/>
</dbReference>
<evidence type="ECO:0000313" key="3">
    <source>
        <dbReference type="Proteomes" id="UP001212498"/>
    </source>
</evidence>
<protein>
    <submittedName>
        <fullName evidence="2">AIPR family protein</fullName>
    </submittedName>
</protein>
<gene>
    <name evidence="2" type="ORF">OUY24_04405</name>
</gene>
<dbReference type="RefSeq" id="WP_271275270.1">
    <property type="nucleotide sequence ID" value="NZ_JAPNUD010000007.1"/>
</dbReference>
<accession>A0ABT4SS33</accession>
<proteinExistence type="predicted"/>
<comment type="caution">
    <text evidence="2">The sequence shown here is derived from an EMBL/GenBank/DDBJ whole genome shotgun (WGS) entry which is preliminary data.</text>
</comment>
<dbReference type="InterPro" id="IPR018891">
    <property type="entry name" value="AIPR_C"/>
</dbReference>